<dbReference type="EMBL" id="MBTF01000039">
    <property type="protein sequence ID" value="OOQ56616.1"/>
    <property type="molecule type" value="Genomic_DNA"/>
</dbReference>
<evidence type="ECO:0000313" key="2">
    <source>
        <dbReference type="Proteomes" id="UP000189739"/>
    </source>
</evidence>
<sequence length="379" mass="42953">MLRTEINALEEHIDAILNSDRIDDALAYPELLAGVKAMCSSLKALWIRELLSNLRELVLKRYVQYHQAVIIRLSDKAGLALTRSAASDLDGHAYQNLYTGIAAELEDIITFLRYRAYLYFDIDHPATSYYIGLVRKRVNEIAQDIRNCADTPIDQMLIGSAVLSVDELLSKPSSGTLSYRRADQCQRVIEMTSQLVMPELGTDTNALFRALFRQNLNSLHFYNWYRTSILSSLAAAGGQKEKGSILRQQIDMLSAVYVDPDKALYPELAPIDKMALSWLSEQANAPAQPAPTAWQLPLNLSVPQFAMFIRIFYKAGCFPIENVAMITCFFTAHFRTKKRSHISQKSFNHAFYDNDQSAAAIVRDLLQKMLNYLNKTYFP</sequence>
<dbReference type="AlphaFoldDB" id="A0A1S9P6N4"/>
<evidence type="ECO:0000313" key="1">
    <source>
        <dbReference type="EMBL" id="OOQ56616.1"/>
    </source>
</evidence>
<protein>
    <submittedName>
        <fullName evidence="1">Uncharacterized protein</fullName>
    </submittedName>
</protein>
<name>A0A1S9P6N4_9SPHI</name>
<comment type="caution">
    <text evidence="1">The sequence shown here is derived from an EMBL/GenBank/DDBJ whole genome shotgun (WGS) entry which is preliminary data.</text>
</comment>
<dbReference type="OrthoDB" id="746557at2"/>
<dbReference type="RefSeq" id="WP_078351579.1">
    <property type="nucleotide sequence ID" value="NZ_MBTF01000039.1"/>
</dbReference>
<gene>
    <name evidence="1" type="ORF">BC343_19495</name>
</gene>
<proteinExistence type="predicted"/>
<dbReference type="Proteomes" id="UP000189739">
    <property type="component" value="Unassembled WGS sequence"/>
</dbReference>
<accession>A0A1S9P6N4</accession>
<organism evidence="1 2">
    <name type="scientific">Mucilaginibacter pedocola</name>
    <dbReference type="NCBI Taxonomy" id="1792845"/>
    <lineage>
        <taxon>Bacteria</taxon>
        <taxon>Pseudomonadati</taxon>
        <taxon>Bacteroidota</taxon>
        <taxon>Sphingobacteriia</taxon>
        <taxon>Sphingobacteriales</taxon>
        <taxon>Sphingobacteriaceae</taxon>
        <taxon>Mucilaginibacter</taxon>
    </lineage>
</organism>
<reference evidence="1 2" key="1">
    <citation type="submission" date="2016-07" db="EMBL/GenBank/DDBJ databases">
        <title>Genomic analysis of zinc-resistant bacterium Mucilaginibacter pedocola TBZ30.</title>
        <authorList>
            <person name="Huang J."/>
            <person name="Tang J."/>
        </authorList>
    </citation>
    <scope>NUCLEOTIDE SEQUENCE [LARGE SCALE GENOMIC DNA]</scope>
    <source>
        <strain evidence="1 2">TBZ30</strain>
    </source>
</reference>
<keyword evidence="2" id="KW-1185">Reference proteome</keyword>